<feature type="domain" description="GGDEF" evidence="4">
    <location>
        <begin position="255"/>
        <end position="387"/>
    </location>
</feature>
<dbReference type="RefSeq" id="WP_191728127.1">
    <property type="nucleotide sequence ID" value="NZ_JACSQJ010000001.1"/>
</dbReference>
<dbReference type="InterPro" id="IPR000160">
    <property type="entry name" value="GGDEF_dom"/>
</dbReference>
<dbReference type="Gene3D" id="3.30.70.270">
    <property type="match status" value="1"/>
</dbReference>
<dbReference type="PROSITE" id="PS50887">
    <property type="entry name" value="GGDEF"/>
    <property type="match status" value="1"/>
</dbReference>
<keyword evidence="6" id="KW-1185">Reference proteome</keyword>
<keyword evidence="3" id="KW-0472">Membrane</keyword>
<dbReference type="SMART" id="SM00267">
    <property type="entry name" value="GGDEF"/>
    <property type="match status" value="1"/>
</dbReference>
<gene>
    <name evidence="5" type="ORF">H9645_02430</name>
</gene>
<sequence>MHAVDMPFSYVIGGFGPWAAALMMLAAVQSEYLHRGALSRCALGFALLGAGLVANGWSDPAARWPILTLALAAVVGTAVIYRALRQLVGARPTRMPRLALEVALPCLALLPAWTAGPRSFALTFHVLCLAVSLGIAWTVRRALVAPRNTAEAAVAVILLLYAGTWVYALYAMLRHDGPEHRHLLYVEPPFLAGYAVLYALLPLLVGVLVFNLANARLHHRLRRHANTDDLTGLMTRRALLEQAGPWQDDVLERGRQPVVLLLDVDHFKPINDTHGHERGDEVLRAVSDRLAGTLRAGTPLARWGGEEFLVLMDVASLDQAAAAAERMRAAVAERPFASGESRLKVTTSIGVSAWPAGVDLAQAVANADAALYSAKREGRDQARMAGPA</sequence>
<feature type="transmembrane region" description="Helical" evidence="3">
    <location>
        <begin position="6"/>
        <end position="25"/>
    </location>
</feature>
<feature type="transmembrane region" description="Helical" evidence="3">
    <location>
        <begin position="190"/>
        <end position="213"/>
    </location>
</feature>
<feature type="transmembrane region" description="Helical" evidence="3">
    <location>
        <begin position="37"/>
        <end position="58"/>
    </location>
</feature>
<feature type="transmembrane region" description="Helical" evidence="3">
    <location>
        <begin position="96"/>
        <end position="114"/>
    </location>
</feature>
<dbReference type="InterPro" id="IPR029787">
    <property type="entry name" value="Nucleotide_cyclase"/>
</dbReference>
<evidence type="ECO:0000313" key="5">
    <source>
        <dbReference type="EMBL" id="MBD7986884.1"/>
    </source>
</evidence>
<evidence type="ECO:0000256" key="2">
    <source>
        <dbReference type="ARBA" id="ARBA00034247"/>
    </source>
</evidence>
<organism evidence="5 6">
    <name type="scientific">Luteimonas colneyensis</name>
    <dbReference type="NCBI Taxonomy" id="2762230"/>
    <lineage>
        <taxon>Bacteria</taxon>
        <taxon>Pseudomonadati</taxon>
        <taxon>Pseudomonadota</taxon>
        <taxon>Gammaproteobacteria</taxon>
        <taxon>Lysobacterales</taxon>
        <taxon>Lysobacteraceae</taxon>
        <taxon>Luteimonas</taxon>
    </lineage>
</organism>
<evidence type="ECO:0000256" key="1">
    <source>
        <dbReference type="ARBA" id="ARBA00012528"/>
    </source>
</evidence>
<proteinExistence type="predicted"/>
<dbReference type="Pfam" id="PF00990">
    <property type="entry name" value="GGDEF"/>
    <property type="match status" value="1"/>
</dbReference>
<keyword evidence="3" id="KW-0812">Transmembrane</keyword>
<accession>A0ABR8UGT3</accession>
<keyword evidence="3" id="KW-1133">Transmembrane helix</keyword>
<feature type="transmembrane region" description="Helical" evidence="3">
    <location>
        <begin position="151"/>
        <end position="170"/>
    </location>
</feature>
<dbReference type="PANTHER" id="PTHR45138:SF9">
    <property type="entry name" value="DIGUANYLATE CYCLASE DGCM-RELATED"/>
    <property type="match status" value="1"/>
</dbReference>
<feature type="transmembrane region" description="Helical" evidence="3">
    <location>
        <begin position="120"/>
        <end position="139"/>
    </location>
</feature>
<feature type="transmembrane region" description="Helical" evidence="3">
    <location>
        <begin position="64"/>
        <end position="84"/>
    </location>
</feature>
<dbReference type="NCBIfam" id="TIGR00254">
    <property type="entry name" value="GGDEF"/>
    <property type="match status" value="1"/>
</dbReference>
<dbReference type="Proteomes" id="UP000647183">
    <property type="component" value="Unassembled WGS sequence"/>
</dbReference>
<comment type="caution">
    <text evidence="5">The sequence shown here is derived from an EMBL/GenBank/DDBJ whole genome shotgun (WGS) entry which is preliminary data.</text>
</comment>
<dbReference type="InterPro" id="IPR050469">
    <property type="entry name" value="Diguanylate_Cyclase"/>
</dbReference>
<protein>
    <recommendedName>
        <fullName evidence="1">diguanylate cyclase</fullName>
        <ecNumber evidence="1">2.7.7.65</ecNumber>
    </recommendedName>
</protein>
<evidence type="ECO:0000256" key="3">
    <source>
        <dbReference type="SAM" id="Phobius"/>
    </source>
</evidence>
<dbReference type="EC" id="2.7.7.65" evidence="1"/>
<dbReference type="SUPFAM" id="SSF55073">
    <property type="entry name" value="Nucleotide cyclase"/>
    <property type="match status" value="1"/>
</dbReference>
<dbReference type="CDD" id="cd01949">
    <property type="entry name" value="GGDEF"/>
    <property type="match status" value="1"/>
</dbReference>
<name>A0ABR8UGT3_9GAMM</name>
<comment type="catalytic activity">
    <reaction evidence="2">
        <text>2 GTP = 3',3'-c-di-GMP + 2 diphosphate</text>
        <dbReference type="Rhea" id="RHEA:24898"/>
        <dbReference type="ChEBI" id="CHEBI:33019"/>
        <dbReference type="ChEBI" id="CHEBI:37565"/>
        <dbReference type="ChEBI" id="CHEBI:58805"/>
        <dbReference type="EC" id="2.7.7.65"/>
    </reaction>
</comment>
<evidence type="ECO:0000259" key="4">
    <source>
        <dbReference type="PROSITE" id="PS50887"/>
    </source>
</evidence>
<dbReference type="InterPro" id="IPR043128">
    <property type="entry name" value="Rev_trsase/Diguanyl_cyclase"/>
</dbReference>
<dbReference type="PANTHER" id="PTHR45138">
    <property type="entry name" value="REGULATORY COMPONENTS OF SENSORY TRANSDUCTION SYSTEM"/>
    <property type="match status" value="1"/>
</dbReference>
<evidence type="ECO:0000313" key="6">
    <source>
        <dbReference type="Proteomes" id="UP000647183"/>
    </source>
</evidence>
<dbReference type="EMBL" id="JACSQJ010000001">
    <property type="protein sequence ID" value="MBD7986884.1"/>
    <property type="molecule type" value="Genomic_DNA"/>
</dbReference>
<reference evidence="5 6" key="1">
    <citation type="submission" date="2020-08" db="EMBL/GenBank/DDBJ databases">
        <title>A Genomic Blueprint of the Chicken Gut Microbiome.</title>
        <authorList>
            <person name="Gilroy R."/>
            <person name="Ravi A."/>
            <person name="Getino M."/>
            <person name="Pursley I."/>
            <person name="Horton D.L."/>
            <person name="Alikhan N.-F."/>
            <person name="Baker D."/>
            <person name="Gharbi K."/>
            <person name="Hall N."/>
            <person name="Watson M."/>
            <person name="Adriaenssens E.M."/>
            <person name="Foster-Nyarko E."/>
            <person name="Jarju S."/>
            <person name="Secka A."/>
            <person name="Antonio M."/>
            <person name="Oren A."/>
            <person name="Chaudhuri R."/>
            <person name="La Ragione R.M."/>
            <person name="Hildebrand F."/>
            <person name="Pallen M.J."/>
        </authorList>
    </citation>
    <scope>NUCLEOTIDE SEQUENCE [LARGE SCALE GENOMIC DNA]</scope>
    <source>
        <strain evidence="5 6">Sa2BVA3</strain>
    </source>
</reference>